<evidence type="ECO:0000256" key="1">
    <source>
        <dbReference type="ARBA" id="ARBA00001947"/>
    </source>
</evidence>
<name>A0ABZ0KT66_9BACL</name>
<evidence type="ECO:0000256" key="5">
    <source>
        <dbReference type="ARBA" id="ARBA00022833"/>
    </source>
</evidence>
<comment type="catalytic activity">
    <reaction evidence="6">
        <text>hydrogencarbonate + H(+) = CO2 + H2O</text>
        <dbReference type="Rhea" id="RHEA:10748"/>
        <dbReference type="ChEBI" id="CHEBI:15377"/>
        <dbReference type="ChEBI" id="CHEBI:15378"/>
        <dbReference type="ChEBI" id="CHEBI:16526"/>
        <dbReference type="ChEBI" id="CHEBI:17544"/>
        <dbReference type="EC" id="4.2.1.1"/>
    </reaction>
</comment>
<comment type="similarity">
    <text evidence="2">Belongs to the beta-class carbonic anhydrase family.</text>
</comment>
<keyword evidence="4" id="KW-0479">Metal-binding</keyword>
<dbReference type="SMART" id="SM00947">
    <property type="entry name" value="Pro_CA"/>
    <property type="match status" value="1"/>
</dbReference>
<reference evidence="7 8" key="1">
    <citation type="submission" date="2023-01" db="EMBL/GenBank/DDBJ databases">
        <title>Sporosarcina sp. nov., isolated from Korean tranditional fermented seafood 'Jeotgal'.</title>
        <authorList>
            <person name="Yang A.-I."/>
        </authorList>
    </citation>
    <scope>NUCLEOTIDE SEQUENCE [LARGE SCALE GENOMIC DNA]</scope>
    <source>
        <strain evidence="7 8">B2O-1</strain>
    </source>
</reference>
<keyword evidence="5" id="KW-0862">Zinc</keyword>
<dbReference type="InterPro" id="IPR036874">
    <property type="entry name" value="Carbonic_anhydrase_sf"/>
</dbReference>
<dbReference type="PANTHER" id="PTHR43175">
    <property type="entry name" value="CARBONIC ANHYDRASE"/>
    <property type="match status" value="1"/>
</dbReference>
<dbReference type="PANTHER" id="PTHR43175:SF3">
    <property type="entry name" value="CARBON DISULFIDE HYDROLASE"/>
    <property type="match status" value="1"/>
</dbReference>
<dbReference type="RefSeq" id="WP_323691267.1">
    <property type="nucleotide sequence ID" value="NZ_CP116341.1"/>
</dbReference>
<evidence type="ECO:0000256" key="4">
    <source>
        <dbReference type="ARBA" id="ARBA00022723"/>
    </source>
</evidence>
<evidence type="ECO:0000313" key="7">
    <source>
        <dbReference type="EMBL" id="WOV83575.1"/>
    </source>
</evidence>
<evidence type="ECO:0000256" key="3">
    <source>
        <dbReference type="ARBA" id="ARBA00012925"/>
    </source>
</evidence>
<keyword evidence="8" id="KW-1185">Reference proteome</keyword>
<proteinExistence type="inferred from homology"/>
<sequence length="193" mass="21408">MTLLSTILEHNDQFVSEHQYEKFSTTKFPNKRVVILTCMDTRLTELLPSAMNFKNGDAKIVKSAGALVAHPFGSIMRSLLIAVYELQADEVYIVGHYDCGMSSINTESIIDKMVARGIDRDLFKTLAYSGVDLKGWLHGFKDVTASVKQSVDAVRNHPLMDTTVPVHGLVIDPETGKLDVIEDGYSKTTVKND</sequence>
<dbReference type="SUPFAM" id="SSF53056">
    <property type="entry name" value="beta-carbonic anhydrase, cab"/>
    <property type="match status" value="1"/>
</dbReference>
<dbReference type="Proteomes" id="UP001303532">
    <property type="component" value="Chromosome"/>
</dbReference>
<comment type="cofactor">
    <cofactor evidence="1">
        <name>Zn(2+)</name>
        <dbReference type="ChEBI" id="CHEBI:29105"/>
    </cofactor>
</comment>
<protein>
    <recommendedName>
        <fullName evidence="3">carbonic anhydrase</fullName>
        <ecNumber evidence="3">4.2.1.1</ecNumber>
    </recommendedName>
</protein>
<accession>A0ABZ0KT66</accession>
<organism evidence="7 8">
    <name type="scientific">Sporosarcina jeotgali</name>
    <dbReference type="NCBI Taxonomy" id="3020056"/>
    <lineage>
        <taxon>Bacteria</taxon>
        <taxon>Bacillati</taxon>
        <taxon>Bacillota</taxon>
        <taxon>Bacilli</taxon>
        <taxon>Bacillales</taxon>
        <taxon>Caryophanaceae</taxon>
        <taxon>Sporosarcina</taxon>
    </lineage>
</organism>
<dbReference type="EC" id="4.2.1.1" evidence="3"/>
<evidence type="ECO:0000313" key="8">
    <source>
        <dbReference type="Proteomes" id="UP001303532"/>
    </source>
</evidence>
<gene>
    <name evidence="7" type="ORF">PGH26_11870</name>
</gene>
<evidence type="ECO:0000256" key="6">
    <source>
        <dbReference type="ARBA" id="ARBA00048348"/>
    </source>
</evidence>
<dbReference type="CDD" id="cd03379">
    <property type="entry name" value="beta_CA_cladeD"/>
    <property type="match status" value="1"/>
</dbReference>
<dbReference type="Pfam" id="PF00484">
    <property type="entry name" value="Pro_CA"/>
    <property type="match status" value="1"/>
</dbReference>
<dbReference type="Gene3D" id="3.40.1050.10">
    <property type="entry name" value="Carbonic anhydrase"/>
    <property type="match status" value="1"/>
</dbReference>
<evidence type="ECO:0000256" key="2">
    <source>
        <dbReference type="ARBA" id="ARBA00006217"/>
    </source>
</evidence>
<dbReference type="EMBL" id="CP116341">
    <property type="protein sequence ID" value="WOV83575.1"/>
    <property type="molecule type" value="Genomic_DNA"/>
</dbReference>
<dbReference type="InterPro" id="IPR001765">
    <property type="entry name" value="Carbonic_anhydrase"/>
</dbReference>